<protein>
    <submittedName>
        <fullName evidence="2">Spore protein YtfJ</fullName>
    </submittedName>
</protein>
<dbReference type="EMBL" id="JAVDYJ010000001">
    <property type="protein sequence ID" value="MDR7348171.1"/>
    <property type="molecule type" value="Genomic_DNA"/>
</dbReference>
<dbReference type="InterPro" id="IPR014229">
    <property type="entry name" value="Spore_YtfJ"/>
</dbReference>
<proteinExistence type="predicted"/>
<keyword evidence="1" id="KW-1133">Transmembrane helix</keyword>
<evidence type="ECO:0000256" key="1">
    <source>
        <dbReference type="SAM" id="Phobius"/>
    </source>
</evidence>
<organism evidence="2 3">
    <name type="scientific">Enteractinococcus fodinae</name>
    <dbReference type="NCBI Taxonomy" id="684663"/>
    <lineage>
        <taxon>Bacteria</taxon>
        <taxon>Bacillati</taxon>
        <taxon>Actinomycetota</taxon>
        <taxon>Actinomycetes</taxon>
        <taxon>Micrococcales</taxon>
        <taxon>Micrococcaceae</taxon>
    </lineage>
</organism>
<reference evidence="2 3" key="1">
    <citation type="submission" date="2023-07" db="EMBL/GenBank/DDBJ databases">
        <title>Sequencing the genomes of 1000 actinobacteria strains.</title>
        <authorList>
            <person name="Klenk H.-P."/>
        </authorList>
    </citation>
    <scope>NUCLEOTIDE SEQUENCE [LARGE SCALE GENOMIC DNA]</scope>
    <source>
        <strain evidence="2 3">DSM 22966</strain>
    </source>
</reference>
<feature type="transmembrane region" description="Helical" evidence="1">
    <location>
        <begin position="85"/>
        <end position="106"/>
    </location>
</feature>
<gene>
    <name evidence="2" type="ORF">J2S62_002428</name>
</gene>
<evidence type="ECO:0000313" key="3">
    <source>
        <dbReference type="Proteomes" id="UP001183794"/>
    </source>
</evidence>
<keyword evidence="3" id="KW-1185">Reference proteome</keyword>
<evidence type="ECO:0000313" key="2">
    <source>
        <dbReference type="EMBL" id="MDR7348171.1"/>
    </source>
</evidence>
<dbReference type="Pfam" id="PF09579">
    <property type="entry name" value="Spore_YtfJ"/>
    <property type="match status" value="1"/>
</dbReference>
<sequence length="111" mass="11075">MANIAKELADSFTNTGVKLAYGEPIEIAGTTIVPVAAASYGFGAGEGVAEGEHNEGSGGGGGGMSVPVGAYITRNGKTRFEPNPVALIAVSIPFIGVAGWAAGRIIKAAKR</sequence>
<keyword evidence="1" id="KW-0472">Membrane</keyword>
<keyword evidence="1" id="KW-0812">Transmembrane</keyword>
<dbReference type="RefSeq" id="WP_310175110.1">
    <property type="nucleotide sequence ID" value="NZ_BAABHE010000002.1"/>
</dbReference>
<accession>A0ABU2B3K4</accession>
<comment type="caution">
    <text evidence="2">The sequence shown here is derived from an EMBL/GenBank/DDBJ whole genome shotgun (WGS) entry which is preliminary data.</text>
</comment>
<dbReference type="Proteomes" id="UP001183794">
    <property type="component" value="Unassembled WGS sequence"/>
</dbReference>
<name>A0ABU2B3K4_9MICC</name>